<evidence type="ECO:0000313" key="2">
    <source>
        <dbReference type="EMBL" id="CAF1453487.1"/>
    </source>
</evidence>
<feature type="compositionally biased region" description="Basic and acidic residues" evidence="1">
    <location>
        <begin position="12"/>
        <end position="32"/>
    </location>
</feature>
<organism evidence="2 4">
    <name type="scientific">Didymodactylos carnosus</name>
    <dbReference type="NCBI Taxonomy" id="1234261"/>
    <lineage>
        <taxon>Eukaryota</taxon>
        <taxon>Metazoa</taxon>
        <taxon>Spiralia</taxon>
        <taxon>Gnathifera</taxon>
        <taxon>Rotifera</taxon>
        <taxon>Eurotatoria</taxon>
        <taxon>Bdelloidea</taxon>
        <taxon>Philodinida</taxon>
        <taxon>Philodinidae</taxon>
        <taxon>Didymodactylos</taxon>
    </lineage>
</organism>
<feature type="compositionally biased region" description="Polar residues" evidence="1">
    <location>
        <begin position="1"/>
        <end position="11"/>
    </location>
</feature>
<name>A0A815PSE9_9BILA</name>
<evidence type="ECO:0000256" key="1">
    <source>
        <dbReference type="SAM" id="MobiDB-lite"/>
    </source>
</evidence>
<dbReference type="Proteomes" id="UP000663829">
    <property type="component" value="Unassembled WGS sequence"/>
</dbReference>
<evidence type="ECO:0000313" key="3">
    <source>
        <dbReference type="EMBL" id="CAF4326112.1"/>
    </source>
</evidence>
<evidence type="ECO:0000313" key="4">
    <source>
        <dbReference type="Proteomes" id="UP000663829"/>
    </source>
</evidence>
<reference evidence="2" key="1">
    <citation type="submission" date="2021-02" db="EMBL/GenBank/DDBJ databases">
        <authorList>
            <person name="Nowell W R."/>
        </authorList>
    </citation>
    <scope>NUCLEOTIDE SEQUENCE</scope>
</reference>
<protein>
    <submittedName>
        <fullName evidence="2">Uncharacterized protein</fullName>
    </submittedName>
</protein>
<accession>A0A815PSE9</accession>
<comment type="caution">
    <text evidence="2">The sequence shown here is derived from an EMBL/GenBank/DDBJ whole genome shotgun (WGS) entry which is preliminary data.</text>
</comment>
<keyword evidence="4" id="KW-1185">Reference proteome</keyword>
<sequence length="32" mass="3720">EQQPPVSNKDQNVNDDKLQNDSNDDHLELRTL</sequence>
<dbReference type="EMBL" id="CAJNOQ010019609">
    <property type="protein sequence ID" value="CAF1453487.1"/>
    <property type="molecule type" value="Genomic_DNA"/>
</dbReference>
<gene>
    <name evidence="2" type="ORF">GPM918_LOCUS34815</name>
    <name evidence="3" type="ORF">SRO942_LOCUS35528</name>
</gene>
<feature type="region of interest" description="Disordered" evidence="1">
    <location>
        <begin position="1"/>
        <end position="32"/>
    </location>
</feature>
<proteinExistence type="predicted"/>
<dbReference type="AlphaFoldDB" id="A0A815PSE9"/>
<dbReference type="EMBL" id="CAJOBC010085061">
    <property type="protein sequence ID" value="CAF4326112.1"/>
    <property type="molecule type" value="Genomic_DNA"/>
</dbReference>
<dbReference type="Proteomes" id="UP000681722">
    <property type="component" value="Unassembled WGS sequence"/>
</dbReference>
<feature type="non-terminal residue" evidence="2">
    <location>
        <position position="1"/>
    </location>
</feature>